<proteinExistence type="predicted"/>
<reference evidence="7" key="1">
    <citation type="submission" date="2019-03" db="EMBL/GenBank/DDBJ databases">
        <title>Single cell metagenomics reveals metabolic interactions within the superorganism composed of flagellate Streblomastix strix and complex community of Bacteroidetes bacteria on its surface.</title>
        <authorList>
            <person name="Treitli S.C."/>
            <person name="Kolisko M."/>
            <person name="Husnik F."/>
            <person name="Keeling P."/>
            <person name="Hampl V."/>
        </authorList>
    </citation>
    <scope>NUCLEOTIDE SEQUENCE</scope>
    <source>
        <strain evidence="7">STM</strain>
    </source>
</reference>
<dbReference type="CDD" id="cd18180">
    <property type="entry name" value="ATP-synt_Vo_Ao_c_NTPK_rpt2"/>
    <property type="match status" value="1"/>
</dbReference>
<sequence>MEMNLFIAYIGIAIMISLSGIGSAYGVTIAGNAALGALKKNDSAFGNFLVLTALPGTQGLYGFAGYFMFQSIFGILTPEITPIQVAALLGASIALGLVAFFTAIRQGQVCANGIVAIGQGHDVFGNTLILAVFPELYAIVALAATFLIGSALV</sequence>
<organism evidence="7">
    <name type="scientific">termite gut metagenome</name>
    <dbReference type="NCBI Taxonomy" id="433724"/>
    <lineage>
        <taxon>unclassified sequences</taxon>
        <taxon>metagenomes</taxon>
        <taxon>organismal metagenomes</taxon>
    </lineage>
</organism>
<evidence type="ECO:0000256" key="1">
    <source>
        <dbReference type="ARBA" id="ARBA00004141"/>
    </source>
</evidence>
<gene>
    <name evidence="7" type="ORF">EZS27_014275</name>
</gene>
<accession>A0A5J4RUY4</accession>
<dbReference type="Pfam" id="PF00137">
    <property type="entry name" value="ATP-synt_C"/>
    <property type="match status" value="2"/>
</dbReference>
<dbReference type="SUPFAM" id="SSF81333">
    <property type="entry name" value="F1F0 ATP synthase subunit C"/>
    <property type="match status" value="2"/>
</dbReference>
<dbReference type="GO" id="GO:0033177">
    <property type="term" value="C:proton-transporting two-sector ATPase complex, proton-transporting domain"/>
    <property type="evidence" value="ECO:0007669"/>
    <property type="project" value="InterPro"/>
</dbReference>
<feature type="transmembrane region" description="Helical" evidence="5">
    <location>
        <begin position="48"/>
        <end position="69"/>
    </location>
</feature>
<feature type="domain" description="V-ATPase proteolipid subunit C-like" evidence="6">
    <location>
        <begin position="89"/>
        <end position="148"/>
    </location>
</feature>
<evidence type="ECO:0000256" key="2">
    <source>
        <dbReference type="ARBA" id="ARBA00022692"/>
    </source>
</evidence>
<dbReference type="CDD" id="cd18179">
    <property type="entry name" value="ATP-synt_Vo_Ao_c_NTPK_rpt1"/>
    <property type="match status" value="1"/>
</dbReference>
<feature type="transmembrane region" description="Helical" evidence="5">
    <location>
        <begin position="81"/>
        <end position="102"/>
    </location>
</feature>
<dbReference type="InterPro" id="IPR035921">
    <property type="entry name" value="F/V-ATP_Csub_sf"/>
</dbReference>
<name>A0A5J4RUY4_9ZZZZ</name>
<feature type="domain" description="V-ATPase proteolipid subunit C-like" evidence="6">
    <location>
        <begin position="10"/>
        <end position="68"/>
    </location>
</feature>
<comment type="caution">
    <text evidence="7">The sequence shown here is derived from an EMBL/GenBank/DDBJ whole genome shotgun (WGS) entry which is preliminary data.</text>
</comment>
<dbReference type="AlphaFoldDB" id="A0A5J4RUY4"/>
<dbReference type="GO" id="GO:0015078">
    <property type="term" value="F:proton transmembrane transporter activity"/>
    <property type="evidence" value="ECO:0007669"/>
    <property type="project" value="InterPro"/>
</dbReference>
<evidence type="ECO:0000256" key="5">
    <source>
        <dbReference type="SAM" id="Phobius"/>
    </source>
</evidence>
<evidence type="ECO:0000313" key="7">
    <source>
        <dbReference type="EMBL" id="KAA6337654.1"/>
    </source>
</evidence>
<dbReference type="InterPro" id="IPR002379">
    <property type="entry name" value="ATPase_proteolipid_c-like_dom"/>
</dbReference>
<evidence type="ECO:0000256" key="3">
    <source>
        <dbReference type="ARBA" id="ARBA00022989"/>
    </source>
</evidence>
<protein>
    <submittedName>
        <fullName evidence="7">V/A-type H+/Na+-transporting ATPase subunit K</fullName>
    </submittedName>
</protein>
<feature type="transmembrane region" description="Helical" evidence="5">
    <location>
        <begin position="6"/>
        <end position="27"/>
    </location>
</feature>
<comment type="subcellular location">
    <subcellularLocation>
        <location evidence="1">Membrane</location>
        <topology evidence="1">Multi-pass membrane protein</topology>
    </subcellularLocation>
</comment>
<dbReference type="Gene3D" id="1.20.120.610">
    <property type="entry name" value="lithium bound rotor ring of v- atpase"/>
    <property type="match status" value="1"/>
</dbReference>
<evidence type="ECO:0000259" key="6">
    <source>
        <dbReference type="Pfam" id="PF00137"/>
    </source>
</evidence>
<keyword evidence="3 5" id="KW-1133">Transmembrane helix</keyword>
<feature type="transmembrane region" description="Helical" evidence="5">
    <location>
        <begin position="123"/>
        <end position="148"/>
    </location>
</feature>
<dbReference type="EMBL" id="SNRY01000680">
    <property type="protein sequence ID" value="KAA6337654.1"/>
    <property type="molecule type" value="Genomic_DNA"/>
</dbReference>
<keyword evidence="4 5" id="KW-0472">Membrane</keyword>
<keyword evidence="2 5" id="KW-0812">Transmembrane</keyword>
<evidence type="ECO:0000256" key="4">
    <source>
        <dbReference type="ARBA" id="ARBA00023136"/>
    </source>
</evidence>